<feature type="domain" description="PGG" evidence="3">
    <location>
        <begin position="276"/>
        <end position="373"/>
    </location>
</feature>
<feature type="transmembrane region" description="Helical" evidence="2">
    <location>
        <begin position="376"/>
        <end position="399"/>
    </location>
</feature>
<evidence type="ECO:0000313" key="4">
    <source>
        <dbReference type="EMBL" id="CAA2976370.1"/>
    </source>
</evidence>
<keyword evidence="2" id="KW-0472">Membrane</keyword>
<feature type="repeat" description="ANK" evidence="1">
    <location>
        <begin position="107"/>
        <end position="130"/>
    </location>
</feature>
<dbReference type="Gramene" id="OE9A098831T1">
    <property type="protein sequence ID" value="OE9A098831C1"/>
    <property type="gene ID" value="OE9A098831"/>
</dbReference>
<organism evidence="4 5">
    <name type="scientific">Olea europaea subsp. europaea</name>
    <dbReference type="NCBI Taxonomy" id="158383"/>
    <lineage>
        <taxon>Eukaryota</taxon>
        <taxon>Viridiplantae</taxon>
        <taxon>Streptophyta</taxon>
        <taxon>Embryophyta</taxon>
        <taxon>Tracheophyta</taxon>
        <taxon>Spermatophyta</taxon>
        <taxon>Magnoliopsida</taxon>
        <taxon>eudicotyledons</taxon>
        <taxon>Gunneridae</taxon>
        <taxon>Pentapetalae</taxon>
        <taxon>asterids</taxon>
        <taxon>lamiids</taxon>
        <taxon>Lamiales</taxon>
        <taxon>Oleaceae</taxon>
        <taxon>Oleeae</taxon>
        <taxon>Olea</taxon>
    </lineage>
</organism>
<keyword evidence="5" id="KW-1185">Reference proteome</keyword>
<dbReference type="EMBL" id="CACTIH010002413">
    <property type="protein sequence ID" value="CAA2976370.1"/>
    <property type="molecule type" value="Genomic_DNA"/>
</dbReference>
<feature type="transmembrane region" description="Helical" evidence="2">
    <location>
        <begin position="349"/>
        <end position="369"/>
    </location>
</feature>
<dbReference type="InterPro" id="IPR002110">
    <property type="entry name" value="Ankyrin_rpt"/>
</dbReference>
<feature type="transmembrane region" description="Helical" evidence="2">
    <location>
        <begin position="405"/>
        <end position="427"/>
    </location>
</feature>
<dbReference type="OrthoDB" id="909233at2759"/>
<evidence type="ECO:0000313" key="5">
    <source>
        <dbReference type="Proteomes" id="UP000594638"/>
    </source>
</evidence>
<keyword evidence="2" id="KW-0812">Transmembrane</keyword>
<dbReference type="PROSITE" id="PS50297">
    <property type="entry name" value="ANK_REP_REGION"/>
    <property type="match status" value="1"/>
</dbReference>
<dbReference type="InterPro" id="IPR036770">
    <property type="entry name" value="Ankyrin_rpt-contain_sf"/>
</dbReference>
<gene>
    <name evidence="4" type="ORF">OLEA9_A098831</name>
</gene>
<evidence type="ECO:0000256" key="2">
    <source>
        <dbReference type="SAM" id="Phobius"/>
    </source>
</evidence>
<name>A0A8S0RBV4_OLEEU</name>
<dbReference type="PANTHER" id="PTHR24128:SF24">
    <property type="entry name" value="ANKYRIN REPEAT PROTEIN"/>
    <property type="match status" value="1"/>
</dbReference>
<comment type="caution">
    <text evidence="4">The sequence shown here is derived from an EMBL/GenBank/DDBJ whole genome shotgun (WGS) entry which is preliminary data.</text>
</comment>
<dbReference type="Pfam" id="PF13962">
    <property type="entry name" value="PGG"/>
    <property type="match status" value="1"/>
</dbReference>
<reference evidence="4 5" key="1">
    <citation type="submission" date="2019-12" db="EMBL/GenBank/DDBJ databases">
        <authorList>
            <person name="Alioto T."/>
            <person name="Alioto T."/>
            <person name="Gomez Garrido J."/>
        </authorList>
    </citation>
    <scope>NUCLEOTIDE SEQUENCE [LARGE SCALE GENOMIC DNA]</scope>
</reference>
<dbReference type="InterPro" id="IPR026961">
    <property type="entry name" value="PGG_dom"/>
</dbReference>
<evidence type="ECO:0000259" key="3">
    <source>
        <dbReference type="Pfam" id="PF13962"/>
    </source>
</evidence>
<dbReference type="PROSITE" id="PS50088">
    <property type="entry name" value="ANK_REPEAT"/>
    <property type="match status" value="1"/>
</dbReference>
<protein>
    <submittedName>
        <fullName evidence="4">Ankyrin repeat-containing BDA1-like</fullName>
    </submittedName>
</protein>
<sequence>MDETEIRLLEYARNGDISGLYFMIQQNPKYLESFNEIQFVNTPLHLVAAAGYTNYAIEIMNLMPSFGRTLNTEGLSPLHLALQENRAETVIALIRLDKGLIRVKGREGMTPLHYAAKTNRVDHLAKFIYDCPDSIEDLTNRFQSVAHVALEDNNFEAFNLVFGWLRRRGREDVLGWKDVEGNTVLHIAALKNQVLVVKRLVNLVRINKKNYADMTPIDIAVSKENNDVKEVLIRAKAKRARELSEFTLTQYLCSPPGIIEKVFRNFILVRKDLSIDMRNFVLLVAVLIATATYQAVLSPPGGVYQGDANTNNTVNKVAGDTNIPIINPSWEPKNSLTGTMVMPKLKYNIFMPANTLAFILSLSVIVFVLQARAYTIILDVCLIFLAYGYLIAMVCISNSSNVSRILSSLSWCTMVLVFLLKMFYYLVKAKCEARNRSSILNLFDKLPQEVYMIKCIRRMVMQYLVLKK</sequence>
<dbReference type="SMART" id="SM00248">
    <property type="entry name" value="ANK"/>
    <property type="match status" value="5"/>
</dbReference>
<proteinExistence type="predicted"/>
<evidence type="ECO:0000256" key="1">
    <source>
        <dbReference type="PROSITE-ProRule" id="PRU00023"/>
    </source>
</evidence>
<dbReference type="PANTHER" id="PTHR24128">
    <property type="entry name" value="HOMEOBOX PROTEIN WARIAI"/>
    <property type="match status" value="1"/>
</dbReference>
<dbReference type="Proteomes" id="UP000594638">
    <property type="component" value="Unassembled WGS sequence"/>
</dbReference>
<feature type="transmembrane region" description="Helical" evidence="2">
    <location>
        <begin position="280"/>
        <end position="297"/>
    </location>
</feature>
<accession>A0A8S0RBV4</accession>
<dbReference type="SUPFAM" id="SSF48403">
    <property type="entry name" value="Ankyrin repeat"/>
    <property type="match status" value="1"/>
</dbReference>
<dbReference type="Gene3D" id="1.25.40.20">
    <property type="entry name" value="Ankyrin repeat-containing domain"/>
    <property type="match status" value="1"/>
</dbReference>
<keyword evidence="2" id="KW-1133">Transmembrane helix</keyword>
<dbReference type="AlphaFoldDB" id="A0A8S0RBV4"/>
<keyword evidence="1" id="KW-0040">ANK repeat</keyword>
<dbReference type="Pfam" id="PF12796">
    <property type="entry name" value="Ank_2"/>
    <property type="match status" value="2"/>
</dbReference>